<comment type="caution">
    <text evidence="2">The sequence shown here is derived from an EMBL/GenBank/DDBJ whole genome shotgun (WGS) entry which is preliminary data.</text>
</comment>
<dbReference type="EMBL" id="AGCM01000074">
    <property type="protein sequence ID" value="EHM54228.1"/>
    <property type="molecule type" value="Genomic_DNA"/>
</dbReference>
<proteinExistence type="predicted"/>
<dbReference type="HOGENOM" id="CLU_2951804_0_0_6"/>
<gene>
    <name evidence="2" type="ORF">HMPREF9080_01371</name>
</gene>
<evidence type="ECO:0000256" key="1">
    <source>
        <dbReference type="SAM" id="MobiDB-lite"/>
    </source>
</evidence>
<dbReference type="AlphaFoldDB" id="G9ZF29"/>
<evidence type="ECO:0000313" key="2">
    <source>
        <dbReference type="EMBL" id="EHM54228.1"/>
    </source>
</evidence>
<name>G9ZF29_9GAMM</name>
<reference evidence="2 3" key="1">
    <citation type="submission" date="2011-08" db="EMBL/GenBank/DDBJ databases">
        <authorList>
            <person name="Weinstock G."/>
            <person name="Sodergren E."/>
            <person name="Clifton S."/>
            <person name="Fulton L."/>
            <person name="Fulton B."/>
            <person name="Courtney L."/>
            <person name="Fronick C."/>
            <person name="Harrison M."/>
            <person name="Strong C."/>
            <person name="Farmer C."/>
            <person name="Delahaunty K."/>
            <person name="Markovic C."/>
            <person name="Hall O."/>
            <person name="Minx P."/>
            <person name="Tomlinson C."/>
            <person name="Mitreva M."/>
            <person name="Hou S."/>
            <person name="Chen J."/>
            <person name="Wollam A."/>
            <person name="Pepin K.H."/>
            <person name="Johnson M."/>
            <person name="Bhonagiri V."/>
            <person name="Zhang X."/>
            <person name="Suruliraj S."/>
            <person name="Warren W."/>
            <person name="Chinwalla A."/>
            <person name="Mardis E.R."/>
            <person name="Wilson R.K."/>
        </authorList>
    </citation>
    <scope>NUCLEOTIDE SEQUENCE [LARGE SCALE GENOMIC DNA]</scope>
    <source>
        <strain evidence="2 3">F0432</strain>
    </source>
</reference>
<sequence>MPLDTKSLPPLAGEGAQREEGGNKNLVFIPLGEPESLVFVPLGGKPQAQCLSRLTHVQT</sequence>
<protein>
    <submittedName>
        <fullName evidence="2">Uncharacterized protein</fullName>
    </submittedName>
</protein>
<evidence type="ECO:0000313" key="3">
    <source>
        <dbReference type="Proteomes" id="UP000004750"/>
    </source>
</evidence>
<organism evidence="2 3">
    <name type="scientific">Cardiobacterium valvarum F0432</name>
    <dbReference type="NCBI Taxonomy" id="797473"/>
    <lineage>
        <taxon>Bacteria</taxon>
        <taxon>Pseudomonadati</taxon>
        <taxon>Pseudomonadota</taxon>
        <taxon>Gammaproteobacteria</taxon>
        <taxon>Cardiobacteriales</taxon>
        <taxon>Cardiobacteriaceae</taxon>
        <taxon>Cardiobacterium</taxon>
    </lineage>
</organism>
<feature type="region of interest" description="Disordered" evidence="1">
    <location>
        <begin position="1"/>
        <end position="22"/>
    </location>
</feature>
<accession>G9ZF29</accession>
<dbReference type="Proteomes" id="UP000004750">
    <property type="component" value="Unassembled WGS sequence"/>
</dbReference>